<dbReference type="SMART" id="SM00763">
    <property type="entry name" value="AAA_PrkA"/>
    <property type="match status" value="1"/>
</dbReference>
<dbReference type="AlphaFoldDB" id="A0A369KQ31"/>
<dbReference type="SUPFAM" id="SSF52540">
    <property type="entry name" value="P-loop containing nucleoside triphosphate hydrolases"/>
    <property type="match status" value="1"/>
</dbReference>
<protein>
    <recommendedName>
        <fullName evidence="1">PrkA AAA domain-containing protein</fullName>
    </recommendedName>
</protein>
<reference evidence="2" key="1">
    <citation type="submission" date="2018-04" db="EMBL/GenBank/DDBJ databases">
        <title>Draft genome sequence of the Candidatus Spirobacillus cienkowskii, a pathogen of freshwater Daphnia species, reconstructed from hemolymph metagenomic reads.</title>
        <authorList>
            <person name="Bresciani L."/>
            <person name="Lemos L.N."/>
            <person name="Wale N."/>
            <person name="Lin J.Y."/>
            <person name="Fernandes G.R."/>
            <person name="Duffy M.A."/>
            <person name="Rodrigues J.M."/>
        </authorList>
    </citation>
    <scope>NUCLEOTIDE SEQUENCE [LARGE SCALE GENOMIC DNA]</scope>
    <source>
        <strain evidence="2">Binning01</strain>
    </source>
</reference>
<dbReference type="EMBL" id="QOVW01000036">
    <property type="protein sequence ID" value="RDB36721.1"/>
    <property type="molecule type" value="Genomic_DNA"/>
</dbReference>
<evidence type="ECO:0000313" key="3">
    <source>
        <dbReference type="Proteomes" id="UP000253934"/>
    </source>
</evidence>
<dbReference type="Pfam" id="PF08298">
    <property type="entry name" value="AAA_PrkA"/>
    <property type="match status" value="1"/>
</dbReference>
<evidence type="ECO:0000259" key="1">
    <source>
        <dbReference type="SMART" id="SM00763"/>
    </source>
</evidence>
<dbReference type="PANTHER" id="PTHR30267">
    <property type="entry name" value="PROTEIN KINASE PRKA"/>
    <property type="match status" value="1"/>
</dbReference>
<dbReference type="InterPro" id="IPR010650">
    <property type="entry name" value="PrkA_C"/>
</dbReference>
<name>A0A369KQ31_9BACT</name>
<dbReference type="RefSeq" id="WP_338636281.1">
    <property type="nucleotide sequence ID" value="NZ_CP146516.1"/>
</dbReference>
<proteinExistence type="predicted"/>
<organism evidence="2 3">
    <name type="scientific">Spirobacillus cienkowskii</name>
    <dbReference type="NCBI Taxonomy" id="495820"/>
    <lineage>
        <taxon>Bacteria</taxon>
        <taxon>Pseudomonadati</taxon>
        <taxon>Bdellovibrionota</taxon>
        <taxon>Oligoflexia</taxon>
        <taxon>Silvanigrellales</taxon>
        <taxon>Spirobacillus</taxon>
    </lineage>
</organism>
<dbReference type="InterPro" id="IPR013153">
    <property type="entry name" value="Prk_AAA"/>
</dbReference>
<dbReference type="Pfam" id="PF06798">
    <property type="entry name" value="PrkA"/>
    <property type="match status" value="1"/>
</dbReference>
<accession>A0A369KQ31</accession>
<comment type="caution">
    <text evidence="2">The sequence shown here is derived from an EMBL/GenBank/DDBJ whole genome shotgun (WGS) entry which is preliminary data.</text>
</comment>
<dbReference type="Proteomes" id="UP000253934">
    <property type="component" value="Unassembled WGS sequence"/>
</dbReference>
<dbReference type="InterPro" id="IPR027417">
    <property type="entry name" value="P-loop_NTPase"/>
</dbReference>
<dbReference type="GO" id="GO:0004672">
    <property type="term" value="F:protein kinase activity"/>
    <property type="evidence" value="ECO:0007669"/>
    <property type="project" value="TreeGrafter"/>
</dbReference>
<feature type="domain" description="PrkA AAA" evidence="1">
    <location>
        <begin position="28"/>
        <end position="451"/>
    </location>
</feature>
<sequence length="750" mass="87656">MALMHSKDLLCTVSESVKREFKDQKYILSYDEFLDVFSKDSRKLIRNSAEYMLDMFKYFGVSEVKYGYHFTKRHFKLFERVRGKNKPAITGQEEAHENIYRVLEQFVRQGKIDKLILLHGPNGSSKSSTAEAIASGLEEYSKTEQGVVYKFNWIFPSDKIGYEGLGDKLNKHIGFGDDNPTRNGNKSFAHLEDDEIMCKIISDMKENPIFILPKKERLEYYKKITENSIYPEDIPTYLEEGAISAKSKKIFDSLLVAYKGDLEKVLRHVQVERFFYSSRYRVGIASVEPQMAMDAQDRQITMERNIQNIPPALQNIRIFEPQGELIDANRGFIEFADLLKRPLEAFKYLLTTIEKMNISLPSGIADLDLIMMASTNEKHLDAFKNSPDWPSFKGRFELVRVPYLLSAKLEQKIYEEDIRIIEKTKKIGPHSLTLLAKWAVLTRLRQPDPDCYDPSLRNLIARLDPYDKQALYDGNEPSNTFTETEKGLLKKNVDEILRESQSSVAYEGRFGASPREMKMILYFAAQNERHDSLSAITLFDEIEKLTRDRTIYDYLQFEPRGGYHDYREFIKHIKQQYSLIFHKEFLSALNLYDENQYIKALQRYMRHVSAYLKKEKIQNEITGRQEEANETTMEEIEALMGASGNKREIRERLVAKIASWKVERPTDELNFSKVFEAELSTISKRIYESKEGEIKKIKSSMMMHGSEDYKKLPKEIYELCENTFENLEKIFNYTRKTAWESLIFINIMKK</sequence>
<evidence type="ECO:0000313" key="2">
    <source>
        <dbReference type="EMBL" id="RDB36721.1"/>
    </source>
</evidence>
<dbReference type="PANTHER" id="PTHR30267:SF2">
    <property type="entry name" value="PROTEIN PRKA"/>
    <property type="match status" value="1"/>
</dbReference>
<dbReference type="Gene3D" id="3.40.50.300">
    <property type="entry name" value="P-loop containing nucleotide triphosphate hydrolases"/>
    <property type="match status" value="1"/>
</dbReference>
<keyword evidence="3" id="KW-1185">Reference proteome</keyword>
<gene>
    <name evidence="2" type="ORF">DCC88_03645</name>
</gene>